<dbReference type="EMBL" id="CP032549">
    <property type="protein sequence ID" value="QIV85982.1"/>
    <property type="molecule type" value="Genomic_DNA"/>
</dbReference>
<accession>A0A6H0SEB0</accession>
<dbReference type="RefSeq" id="WP_172511146.1">
    <property type="nucleotide sequence ID" value="NZ_CP032549.1"/>
</dbReference>
<evidence type="ECO:0000313" key="2">
    <source>
        <dbReference type="Proteomes" id="UP000502331"/>
    </source>
</evidence>
<reference evidence="1 2" key="1">
    <citation type="submission" date="2018-09" db="EMBL/GenBank/DDBJ databases">
        <title>Glutamicibacter mishrai S5-52T (LMG 29155T = KCTC 39846T).</title>
        <authorList>
            <person name="Das S.K."/>
        </authorList>
    </citation>
    <scope>NUCLEOTIDE SEQUENCE [LARGE SCALE GENOMIC DNA]</scope>
    <source>
        <strain evidence="1 2">S5-52</strain>
    </source>
</reference>
<keyword evidence="2" id="KW-1185">Reference proteome</keyword>
<protein>
    <submittedName>
        <fullName evidence="1">Uncharacterized protein</fullName>
    </submittedName>
</protein>
<evidence type="ECO:0000313" key="1">
    <source>
        <dbReference type="EMBL" id="QIV85982.1"/>
    </source>
</evidence>
<dbReference type="AlphaFoldDB" id="A0A6H0SEB0"/>
<name>A0A6H0SEB0_9MICC</name>
<proteinExistence type="predicted"/>
<organism evidence="1 2">
    <name type="scientific">Glutamicibacter mishrai</name>
    <dbReference type="NCBI Taxonomy" id="1775880"/>
    <lineage>
        <taxon>Bacteria</taxon>
        <taxon>Bacillati</taxon>
        <taxon>Actinomycetota</taxon>
        <taxon>Actinomycetes</taxon>
        <taxon>Micrococcales</taxon>
        <taxon>Micrococcaceae</taxon>
        <taxon>Glutamicibacter</taxon>
    </lineage>
</organism>
<sequence>MQFSHISAEQGQWIASACSSADPSTVVAQIPVGYERYVRILHPALDEDDQLVSWGTVAKSRNHIITAADLFETVAGLDAQGDPVEEDAWVDTDLPLDQLPEEQWQSLIHTLTADAEPTQKYIAGLWAGYAFIEGGDRIQIEQEPDPQLSDEENQTAYQTALAEAQKPAFGPEIVNAAPLELGGGYRNYHLFEADAEFLARPLWAQTVDGAQRQRPALAFSADKSWMLSTEPYDDCTILGGSAALIEAVLKNPDLEVIEVGQFTRIGHSNEGL</sequence>
<dbReference type="Proteomes" id="UP000502331">
    <property type="component" value="Chromosome"/>
</dbReference>
<gene>
    <name evidence="1" type="ORF">D3791_01890</name>
</gene>